<dbReference type="AlphaFoldDB" id="A0A6B8WBB9"/>
<evidence type="ECO:0000256" key="9">
    <source>
        <dbReference type="ARBA" id="ARBA00048090"/>
    </source>
</evidence>
<dbReference type="KEGG" id="cok:COCCU_11120"/>
<comment type="similarity">
    <text evidence="2 10">Belongs to the gluconokinase GntK/GntV family.</text>
</comment>
<dbReference type="InterPro" id="IPR031322">
    <property type="entry name" value="Shikimate/glucono_kinase"/>
</dbReference>
<dbReference type="InterPro" id="IPR027417">
    <property type="entry name" value="P-loop_NTPase"/>
</dbReference>
<dbReference type="GO" id="GO:0005524">
    <property type="term" value="F:ATP binding"/>
    <property type="evidence" value="ECO:0007669"/>
    <property type="project" value="UniProtKB-KW"/>
</dbReference>
<dbReference type="Proteomes" id="UP000424462">
    <property type="component" value="Chromosome"/>
</dbReference>
<keyword evidence="5 10" id="KW-0547">Nucleotide-binding</keyword>
<evidence type="ECO:0000256" key="3">
    <source>
        <dbReference type="ARBA" id="ARBA00012054"/>
    </source>
</evidence>
<sequence length="168" mass="18755">MPAHDTPHHVVVMGVSGSGKTTTGQLLSEELGVPYADGDDLHPRANIDKMASGQALNDEDRWPWLELIGRWLSDHPEGGIIGCSALRRSYRDLIRTFVPGVRFVHVHGTREVLWERMSHREGHFMPPELLDSQFATLEELAPEEAGEVFDISLPPEEIVAEAATWLRS</sequence>
<proteinExistence type="inferred from homology"/>
<keyword evidence="7 10" id="KW-0067">ATP-binding</keyword>
<keyword evidence="12" id="KW-1185">Reference proteome</keyword>
<comment type="pathway">
    <text evidence="1">Carbohydrate acid metabolism.</text>
</comment>
<evidence type="ECO:0000256" key="2">
    <source>
        <dbReference type="ARBA" id="ARBA00008420"/>
    </source>
</evidence>
<evidence type="ECO:0000313" key="12">
    <source>
        <dbReference type="Proteomes" id="UP000424462"/>
    </source>
</evidence>
<reference evidence="11 12" key="1">
    <citation type="submission" date="2019-11" db="EMBL/GenBank/DDBJ databases">
        <title>Complete genome sequence of Corynebacterium kalinowskii 1959, a novel Corynebacterium species isolated from soil of a small paddock in Vilsendorf, Germany.</title>
        <authorList>
            <person name="Schaffert L."/>
            <person name="Ruwe M."/>
            <person name="Milse J."/>
            <person name="Hanuschka K."/>
            <person name="Ortseifen V."/>
            <person name="Droste J."/>
            <person name="Brandt D."/>
            <person name="Schlueter L."/>
            <person name="Kutter Y."/>
            <person name="Vinke S."/>
            <person name="Viehoefer P."/>
            <person name="Jacob L."/>
            <person name="Luebke N.-C."/>
            <person name="Schulte-Berndt E."/>
            <person name="Hain C."/>
            <person name="Linder M."/>
            <person name="Schmidt P."/>
            <person name="Wollenschlaeger L."/>
            <person name="Luttermann T."/>
            <person name="Thieme E."/>
            <person name="Hassa J."/>
            <person name="Haak M."/>
            <person name="Wittchen M."/>
            <person name="Mentz A."/>
            <person name="Persicke M."/>
            <person name="Busche T."/>
            <person name="Ruckert C."/>
        </authorList>
    </citation>
    <scope>NUCLEOTIDE SEQUENCE [LARGE SCALE GENOMIC DNA]</scope>
    <source>
        <strain evidence="11 12">2039</strain>
    </source>
</reference>
<evidence type="ECO:0000256" key="7">
    <source>
        <dbReference type="ARBA" id="ARBA00022840"/>
    </source>
</evidence>
<dbReference type="PANTHER" id="PTHR43442">
    <property type="entry name" value="GLUCONOKINASE-RELATED"/>
    <property type="match status" value="1"/>
</dbReference>
<evidence type="ECO:0000256" key="5">
    <source>
        <dbReference type="ARBA" id="ARBA00022741"/>
    </source>
</evidence>
<evidence type="ECO:0000256" key="8">
    <source>
        <dbReference type="ARBA" id="ARBA00023064"/>
    </source>
</evidence>
<dbReference type="NCBIfam" id="TIGR01313">
    <property type="entry name" value="therm_gnt_kin"/>
    <property type="match status" value="1"/>
</dbReference>
<name>A0A6B8WBB9_9CORY</name>
<evidence type="ECO:0000256" key="1">
    <source>
        <dbReference type="ARBA" id="ARBA00004761"/>
    </source>
</evidence>
<keyword evidence="4 10" id="KW-0808">Transferase</keyword>
<evidence type="ECO:0000256" key="4">
    <source>
        <dbReference type="ARBA" id="ARBA00022679"/>
    </source>
</evidence>
<gene>
    <name evidence="11" type="primary">gntK</name>
    <name evidence="11" type="ORF">COCCU_11120</name>
</gene>
<dbReference type="EMBL" id="CP046455">
    <property type="protein sequence ID" value="QGU08136.1"/>
    <property type="molecule type" value="Genomic_DNA"/>
</dbReference>
<keyword evidence="6 10" id="KW-0418">Kinase</keyword>
<organism evidence="11 12">
    <name type="scientific">Corynebacterium occultum</name>
    <dbReference type="NCBI Taxonomy" id="2675219"/>
    <lineage>
        <taxon>Bacteria</taxon>
        <taxon>Bacillati</taxon>
        <taxon>Actinomycetota</taxon>
        <taxon>Actinomycetes</taxon>
        <taxon>Mycobacteriales</taxon>
        <taxon>Corynebacteriaceae</taxon>
        <taxon>Corynebacterium</taxon>
    </lineage>
</organism>
<dbReference type="Gene3D" id="3.40.50.300">
    <property type="entry name" value="P-loop containing nucleotide triphosphate hydrolases"/>
    <property type="match status" value="1"/>
</dbReference>
<dbReference type="SUPFAM" id="SSF52540">
    <property type="entry name" value="P-loop containing nucleoside triphosphate hydrolases"/>
    <property type="match status" value="1"/>
</dbReference>
<dbReference type="InterPro" id="IPR006001">
    <property type="entry name" value="Therm_gnt_kin"/>
</dbReference>
<dbReference type="GO" id="GO:0005737">
    <property type="term" value="C:cytoplasm"/>
    <property type="evidence" value="ECO:0007669"/>
    <property type="project" value="TreeGrafter"/>
</dbReference>
<dbReference type="GO" id="GO:0019521">
    <property type="term" value="P:D-gluconate metabolic process"/>
    <property type="evidence" value="ECO:0007669"/>
    <property type="project" value="UniProtKB-KW"/>
</dbReference>
<evidence type="ECO:0000313" key="11">
    <source>
        <dbReference type="EMBL" id="QGU08136.1"/>
    </source>
</evidence>
<evidence type="ECO:0000256" key="10">
    <source>
        <dbReference type="RuleBase" id="RU363066"/>
    </source>
</evidence>
<evidence type="ECO:0000256" key="6">
    <source>
        <dbReference type="ARBA" id="ARBA00022777"/>
    </source>
</evidence>
<dbReference type="Pfam" id="PF01202">
    <property type="entry name" value="SKI"/>
    <property type="match status" value="1"/>
</dbReference>
<accession>A0A6B8WBB9</accession>
<keyword evidence="8" id="KW-0311">Gluconate utilization</keyword>
<dbReference type="FunFam" id="3.40.50.300:FF:000522">
    <property type="entry name" value="Gluconokinase"/>
    <property type="match status" value="1"/>
</dbReference>
<protein>
    <recommendedName>
        <fullName evidence="3 10">Gluconokinase</fullName>
        <ecNumber evidence="3 10">2.7.1.12</ecNumber>
    </recommendedName>
</protein>
<dbReference type="EC" id="2.7.1.12" evidence="3 10"/>
<dbReference type="PANTHER" id="PTHR43442:SF3">
    <property type="entry name" value="GLUCONOKINASE-RELATED"/>
    <property type="match status" value="1"/>
</dbReference>
<dbReference type="CDD" id="cd02021">
    <property type="entry name" value="GntK"/>
    <property type="match status" value="1"/>
</dbReference>
<comment type="catalytic activity">
    <reaction evidence="9 10">
        <text>D-gluconate + ATP = 6-phospho-D-gluconate + ADP + H(+)</text>
        <dbReference type="Rhea" id="RHEA:19433"/>
        <dbReference type="ChEBI" id="CHEBI:15378"/>
        <dbReference type="ChEBI" id="CHEBI:18391"/>
        <dbReference type="ChEBI" id="CHEBI:30616"/>
        <dbReference type="ChEBI" id="CHEBI:58759"/>
        <dbReference type="ChEBI" id="CHEBI:456216"/>
        <dbReference type="EC" id="2.7.1.12"/>
    </reaction>
</comment>
<dbReference type="GO" id="GO:0046316">
    <property type="term" value="F:gluconokinase activity"/>
    <property type="evidence" value="ECO:0007669"/>
    <property type="project" value="UniProtKB-EC"/>
</dbReference>